<evidence type="ECO:0000313" key="10">
    <source>
        <dbReference type="Proteomes" id="UP000002012"/>
    </source>
</evidence>
<dbReference type="PANTHER" id="PTHR34979">
    <property type="entry name" value="INNER MEMBRANE PROTEIN YGAZ"/>
    <property type="match status" value="1"/>
</dbReference>
<feature type="transmembrane region" description="Helical" evidence="8">
    <location>
        <begin position="206"/>
        <end position="222"/>
    </location>
</feature>
<dbReference type="AlphaFoldDB" id="D4H6T1"/>
<keyword evidence="10" id="KW-1185">Reference proteome</keyword>
<keyword evidence="4" id="KW-1003">Cell membrane</keyword>
<evidence type="ECO:0000256" key="1">
    <source>
        <dbReference type="ARBA" id="ARBA00004651"/>
    </source>
</evidence>
<evidence type="ECO:0000256" key="3">
    <source>
        <dbReference type="ARBA" id="ARBA00022448"/>
    </source>
</evidence>
<keyword evidence="3" id="KW-0813">Transport</keyword>
<dbReference type="STRING" id="522772.Dacet_1021"/>
<feature type="transmembrane region" description="Helical" evidence="8">
    <location>
        <begin position="41"/>
        <end position="61"/>
    </location>
</feature>
<dbReference type="InterPro" id="IPR011606">
    <property type="entry name" value="Brnchd-chn_aa_trnsp_permease"/>
</dbReference>
<feature type="transmembrane region" description="Helical" evidence="8">
    <location>
        <begin position="184"/>
        <end position="200"/>
    </location>
</feature>
<evidence type="ECO:0000256" key="6">
    <source>
        <dbReference type="ARBA" id="ARBA00022989"/>
    </source>
</evidence>
<comment type="similarity">
    <text evidence="2">Belongs to the AzlC family.</text>
</comment>
<keyword evidence="7 8" id="KW-0472">Membrane</keyword>
<accession>D4H6T1</accession>
<dbReference type="EMBL" id="CP001968">
    <property type="protein sequence ID" value="ADD67797.1"/>
    <property type="molecule type" value="Genomic_DNA"/>
</dbReference>
<proteinExistence type="inferred from homology"/>
<dbReference type="Pfam" id="PF03591">
    <property type="entry name" value="AzlC"/>
    <property type="match status" value="1"/>
</dbReference>
<evidence type="ECO:0000256" key="8">
    <source>
        <dbReference type="SAM" id="Phobius"/>
    </source>
</evidence>
<evidence type="ECO:0000313" key="9">
    <source>
        <dbReference type="EMBL" id="ADD67797.1"/>
    </source>
</evidence>
<gene>
    <name evidence="9" type="ordered locus">Dacet_1021</name>
</gene>
<evidence type="ECO:0000256" key="4">
    <source>
        <dbReference type="ARBA" id="ARBA00022475"/>
    </source>
</evidence>
<dbReference type="HOGENOM" id="CLU_065777_2_0_0"/>
<evidence type="ECO:0000256" key="2">
    <source>
        <dbReference type="ARBA" id="ARBA00010735"/>
    </source>
</evidence>
<dbReference type="KEGG" id="dap:Dacet_1021"/>
<name>D4H6T1_DENA2</name>
<feature type="transmembrane region" description="Helical" evidence="8">
    <location>
        <begin position="12"/>
        <end position="35"/>
    </location>
</feature>
<feature type="transmembrane region" description="Helical" evidence="8">
    <location>
        <begin position="68"/>
        <end position="92"/>
    </location>
</feature>
<dbReference type="RefSeq" id="WP_013010328.1">
    <property type="nucleotide sequence ID" value="NC_013943.1"/>
</dbReference>
<dbReference type="InParanoid" id="D4H6T1"/>
<dbReference type="GO" id="GO:1903785">
    <property type="term" value="P:L-valine transmembrane transport"/>
    <property type="evidence" value="ECO:0007669"/>
    <property type="project" value="TreeGrafter"/>
</dbReference>
<dbReference type="eggNOG" id="COG1296">
    <property type="taxonomic scope" value="Bacteria"/>
</dbReference>
<feature type="transmembrane region" description="Helical" evidence="8">
    <location>
        <begin position="159"/>
        <end position="177"/>
    </location>
</feature>
<evidence type="ECO:0000256" key="7">
    <source>
        <dbReference type="ARBA" id="ARBA00023136"/>
    </source>
</evidence>
<sequence length="225" mass="24717">MTNFESFRKGMIMGLPLAVGVGTYGVVYGILTQNVLTTPETILSCLIVYAGVSQILALDLWQHPLPVYMIILSTFIINLRHMLMSASVYPYALNENRWLSYFTMFFMVDEGWALSMGEFRKGTARIGFLLGTGVINYIFWVTAAMAGRTMGALIPSPEAIGIDFTLTAVFLTIGAGSFRGRKDIPIILTAFIFAVITYQFVGGKWYILAGGIAGGLAGWLSYDRS</sequence>
<dbReference type="OrthoDB" id="9803444at2"/>
<evidence type="ECO:0000256" key="5">
    <source>
        <dbReference type="ARBA" id="ARBA00022692"/>
    </source>
</evidence>
<dbReference type="Proteomes" id="UP000002012">
    <property type="component" value="Chromosome"/>
</dbReference>
<dbReference type="PANTHER" id="PTHR34979:SF1">
    <property type="entry name" value="INNER MEMBRANE PROTEIN YGAZ"/>
    <property type="match status" value="1"/>
</dbReference>
<reference evidence="9 10" key="1">
    <citation type="journal article" date="2010" name="Stand. Genomic Sci.">
        <title>Complete genome sequence of Denitrovibrio acetiphilus type strain (N2460).</title>
        <authorList>
            <person name="Kiss H."/>
            <person name="Lang E."/>
            <person name="Lapidus A."/>
            <person name="Copeland A."/>
            <person name="Nolan M."/>
            <person name="Glavina Del Rio T."/>
            <person name="Chen F."/>
            <person name="Lucas S."/>
            <person name="Tice H."/>
            <person name="Cheng J.F."/>
            <person name="Han C."/>
            <person name="Goodwin L."/>
            <person name="Pitluck S."/>
            <person name="Liolios K."/>
            <person name="Pati A."/>
            <person name="Ivanova N."/>
            <person name="Mavromatis K."/>
            <person name="Chen A."/>
            <person name="Palaniappan K."/>
            <person name="Land M."/>
            <person name="Hauser L."/>
            <person name="Chang Y.J."/>
            <person name="Jeffries C.D."/>
            <person name="Detter J.C."/>
            <person name="Brettin T."/>
            <person name="Spring S."/>
            <person name="Rohde M."/>
            <person name="Goker M."/>
            <person name="Woyke T."/>
            <person name="Bristow J."/>
            <person name="Eisen J.A."/>
            <person name="Markowitz V."/>
            <person name="Hugenholtz P."/>
            <person name="Kyrpides N.C."/>
            <person name="Klenk H.P."/>
        </authorList>
    </citation>
    <scope>NUCLEOTIDE SEQUENCE [LARGE SCALE GENOMIC DNA]</scope>
    <source>
        <strain evidence="10">DSM 12809 / NBRC 114555 / N2460</strain>
    </source>
</reference>
<feature type="transmembrane region" description="Helical" evidence="8">
    <location>
        <begin position="126"/>
        <end position="147"/>
    </location>
</feature>
<keyword evidence="5 8" id="KW-0812">Transmembrane</keyword>
<organism evidence="9 10">
    <name type="scientific">Denitrovibrio acetiphilus (strain DSM 12809 / NBRC 114555 / N2460)</name>
    <dbReference type="NCBI Taxonomy" id="522772"/>
    <lineage>
        <taxon>Bacteria</taxon>
        <taxon>Pseudomonadati</taxon>
        <taxon>Deferribacterota</taxon>
        <taxon>Deferribacteres</taxon>
        <taxon>Deferribacterales</taxon>
        <taxon>Geovibrionaceae</taxon>
        <taxon>Denitrovibrio</taxon>
    </lineage>
</organism>
<dbReference type="PaxDb" id="522772-Dacet_1021"/>
<dbReference type="GO" id="GO:0005886">
    <property type="term" value="C:plasma membrane"/>
    <property type="evidence" value="ECO:0007669"/>
    <property type="project" value="UniProtKB-SubCell"/>
</dbReference>
<protein>
    <submittedName>
        <fullName evidence="9">AzlC family protein</fullName>
    </submittedName>
</protein>
<keyword evidence="6 8" id="KW-1133">Transmembrane helix</keyword>
<comment type="subcellular location">
    <subcellularLocation>
        <location evidence="1">Cell membrane</location>
        <topology evidence="1">Multi-pass membrane protein</topology>
    </subcellularLocation>
</comment>